<dbReference type="InterPro" id="IPR059117">
    <property type="entry name" value="APS_kinase_dom"/>
</dbReference>
<dbReference type="PANTHER" id="PTHR42700">
    <property type="entry name" value="SULFATE ADENYLYLTRANSFERASE"/>
    <property type="match status" value="1"/>
</dbReference>
<dbReference type="GO" id="GO:0019379">
    <property type="term" value="P:sulfate assimilation, phosphoadenylyl sulfate reduction by phosphoadenylyl-sulfate reductase (thioredoxin)"/>
    <property type="evidence" value="ECO:0007669"/>
    <property type="project" value="TreeGrafter"/>
</dbReference>
<keyword evidence="10" id="KW-1185">Reference proteome</keyword>
<dbReference type="EMBL" id="FOKK01000028">
    <property type="protein sequence ID" value="SFB60126.1"/>
    <property type="molecule type" value="Genomic_DNA"/>
</dbReference>
<dbReference type="GO" id="GO:0010134">
    <property type="term" value="P:sulfate assimilation via adenylyl sulfate reduction"/>
    <property type="evidence" value="ECO:0007669"/>
    <property type="project" value="TreeGrafter"/>
</dbReference>
<gene>
    <name evidence="6" type="primary">cysC</name>
    <name evidence="9" type="ORF">SAMN04489723_12834</name>
</gene>
<sequence>MSPKNHIYPSAPKITQEERVQLMGQKPFLVWFTGLSGAGKSTLANHLEVALHQKGLKTYLLDGDNLRTGLNQDLGFSQKDREENIRRVGEVAKLMMDAGLIIIAAFISPLQKEREILKNRIGKENFFEIHVDCPLEVCEKRDPKGIYKKVRAGLIQNFTGIDSPYEVPVNPELTVNTEKESIATSLKKVLTSLKL</sequence>
<dbReference type="InterPro" id="IPR027417">
    <property type="entry name" value="P-loop_NTPase"/>
</dbReference>
<dbReference type="Gene3D" id="3.40.50.300">
    <property type="entry name" value="P-loop containing nucleotide triphosphate hydrolases"/>
    <property type="match status" value="1"/>
</dbReference>
<dbReference type="GO" id="GO:0005524">
    <property type="term" value="F:ATP binding"/>
    <property type="evidence" value="ECO:0007669"/>
    <property type="project" value="UniProtKB-UniRule"/>
</dbReference>
<dbReference type="InterPro" id="IPR002891">
    <property type="entry name" value="APS"/>
</dbReference>
<dbReference type="NCBIfam" id="NF003013">
    <property type="entry name" value="PRK03846.1"/>
    <property type="match status" value="1"/>
</dbReference>
<comment type="catalytic activity">
    <reaction evidence="1 6 7">
        <text>adenosine 5'-phosphosulfate + ATP = 3'-phosphoadenylyl sulfate + ADP + H(+)</text>
        <dbReference type="Rhea" id="RHEA:24152"/>
        <dbReference type="ChEBI" id="CHEBI:15378"/>
        <dbReference type="ChEBI" id="CHEBI:30616"/>
        <dbReference type="ChEBI" id="CHEBI:58243"/>
        <dbReference type="ChEBI" id="CHEBI:58339"/>
        <dbReference type="ChEBI" id="CHEBI:456216"/>
        <dbReference type="EC" id="2.7.1.25"/>
    </reaction>
</comment>
<name>A0A1I1CDQ2_9BACT</name>
<feature type="binding site" evidence="6">
    <location>
        <begin position="34"/>
        <end position="41"/>
    </location>
    <ligand>
        <name>ATP</name>
        <dbReference type="ChEBI" id="CHEBI:30616"/>
    </ligand>
</feature>
<dbReference type="GO" id="GO:0005737">
    <property type="term" value="C:cytoplasm"/>
    <property type="evidence" value="ECO:0007669"/>
    <property type="project" value="TreeGrafter"/>
</dbReference>
<comment type="similarity">
    <text evidence="6 7">Belongs to the APS kinase family.</text>
</comment>
<evidence type="ECO:0000256" key="5">
    <source>
        <dbReference type="ARBA" id="ARBA00022840"/>
    </source>
</evidence>
<comment type="pathway">
    <text evidence="6 7">Sulfur metabolism; hydrogen sulfide biosynthesis; sulfite from sulfate: step 2/3.</text>
</comment>
<dbReference type="NCBIfam" id="TIGR00455">
    <property type="entry name" value="apsK"/>
    <property type="match status" value="1"/>
</dbReference>
<proteinExistence type="inferred from homology"/>
<dbReference type="HAMAP" id="MF_00065">
    <property type="entry name" value="Adenylyl_sulf_kinase"/>
    <property type="match status" value="1"/>
</dbReference>
<dbReference type="STRING" id="237018.SAMN04489723_12834"/>
<keyword evidence="4 6" id="KW-0547">Nucleotide-binding</keyword>
<dbReference type="EC" id="2.7.1.25" evidence="2 6"/>
<evidence type="ECO:0000256" key="4">
    <source>
        <dbReference type="ARBA" id="ARBA00022741"/>
    </source>
</evidence>
<evidence type="ECO:0000313" key="9">
    <source>
        <dbReference type="EMBL" id="SFB60126.1"/>
    </source>
</evidence>
<dbReference type="UniPathway" id="UPA00140">
    <property type="reaction ID" value="UER00205"/>
</dbReference>
<dbReference type="AlphaFoldDB" id="A0A1I1CDQ2"/>
<dbReference type="OrthoDB" id="9804504at2"/>
<comment type="function">
    <text evidence="6 7">Catalyzes the synthesis of activated sulfate.</text>
</comment>
<keyword evidence="3 6" id="KW-0808">Transferase</keyword>
<dbReference type="GO" id="GO:0004020">
    <property type="term" value="F:adenylylsulfate kinase activity"/>
    <property type="evidence" value="ECO:0007669"/>
    <property type="project" value="UniProtKB-UniRule"/>
</dbReference>
<feature type="domain" description="APS kinase" evidence="8">
    <location>
        <begin position="27"/>
        <end position="176"/>
    </location>
</feature>
<organism evidence="9 10">
    <name type="scientific">Algoriphagus aquimarinus</name>
    <dbReference type="NCBI Taxonomy" id="237018"/>
    <lineage>
        <taxon>Bacteria</taxon>
        <taxon>Pseudomonadati</taxon>
        <taxon>Bacteroidota</taxon>
        <taxon>Cytophagia</taxon>
        <taxon>Cytophagales</taxon>
        <taxon>Cyclobacteriaceae</taxon>
        <taxon>Algoriphagus</taxon>
    </lineage>
</organism>
<protein>
    <recommendedName>
        <fullName evidence="2 6">Adenylyl-sulfate kinase</fullName>
        <ecNumber evidence="2 6">2.7.1.25</ecNumber>
    </recommendedName>
    <alternativeName>
        <fullName evidence="6">APS kinase</fullName>
    </alternativeName>
    <alternativeName>
        <fullName evidence="6">ATP adenosine-5'-phosphosulfate 3'-phosphotransferase</fullName>
    </alternativeName>
    <alternativeName>
        <fullName evidence="6">Adenosine-5'-phosphosulfate kinase</fullName>
    </alternativeName>
</protein>
<evidence type="ECO:0000256" key="3">
    <source>
        <dbReference type="ARBA" id="ARBA00022679"/>
    </source>
</evidence>
<dbReference type="GO" id="GO:0070814">
    <property type="term" value="P:hydrogen sulfide biosynthetic process"/>
    <property type="evidence" value="ECO:0007669"/>
    <property type="project" value="UniProtKB-UniRule"/>
</dbReference>
<evidence type="ECO:0000256" key="6">
    <source>
        <dbReference type="HAMAP-Rule" id="MF_00065"/>
    </source>
</evidence>
<keyword evidence="6 7" id="KW-0418">Kinase</keyword>
<dbReference type="Pfam" id="PF01583">
    <property type="entry name" value="APS_kinase"/>
    <property type="match status" value="1"/>
</dbReference>
<dbReference type="Proteomes" id="UP000198790">
    <property type="component" value="Unassembled WGS sequence"/>
</dbReference>
<keyword evidence="5 6" id="KW-0067">ATP-binding</keyword>
<dbReference type="SUPFAM" id="SSF52540">
    <property type="entry name" value="P-loop containing nucleoside triphosphate hydrolases"/>
    <property type="match status" value="1"/>
</dbReference>
<dbReference type="GO" id="GO:0004781">
    <property type="term" value="F:sulfate adenylyltransferase (ATP) activity"/>
    <property type="evidence" value="ECO:0007669"/>
    <property type="project" value="TreeGrafter"/>
</dbReference>
<accession>A0A1I1CDQ2</accession>
<keyword evidence="6" id="KW-0597">Phosphoprotein</keyword>
<evidence type="ECO:0000256" key="1">
    <source>
        <dbReference type="ARBA" id="ARBA00001823"/>
    </source>
</evidence>
<reference evidence="9 10" key="1">
    <citation type="submission" date="2016-10" db="EMBL/GenBank/DDBJ databases">
        <authorList>
            <person name="de Groot N.N."/>
        </authorList>
    </citation>
    <scope>NUCLEOTIDE SEQUENCE [LARGE SCALE GENOMIC DNA]</scope>
    <source>
        <strain evidence="9 10">DSM 23399</strain>
    </source>
</reference>
<evidence type="ECO:0000256" key="2">
    <source>
        <dbReference type="ARBA" id="ARBA00012121"/>
    </source>
</evidence>
<dbReference type="CDD" id="cd02027">
    <property type="entry name" value="APSK"/>
    <property type="match status" value="1"/>
</dbReference>
<feature type="active site" description="Phosphoserine intermediate" evidence="6">
    <location>
        <position position="108"/>
    </location>
</feature>
<evidence type="ECO:0000313" key="10">
    <source>
        <dbReference type="Proteomes" id="UP000198790"/>
    </source>
</evidence>
<dbReference type="InterPro" id="IPR050512">
    <property type="entry name" value="Sulf_AdTrans/APS_kinase"/>
</dbReference>
<dbReference type="PANTHER" id="PTHR42700:SF1">
    <property type="entry name" value="SULFATE ADENYLYLTRANSFERASE"/>
    <property type="match status" value="1"/>
</dbReference>
<evidence type="ECO:0000259" key="8">
    <source>
        <dbReference type="Pfam" id="PF01583"/>
    </source>
</evidence>
<evidence type="ECO:0000256" key="7">
    <source>
        <dbReference type="RuleBase" id="RU004347"/>
    </source>
</evidence>